<dbReference type="InterPro" id="IPR015944">
    <property type="entry name" value="Gly-tRNA-synth_bsu"/>
</dbReference>
<organism evidence="2 3">
    <name type="scientific">Chromobacterium violaceum</name>
    <dbReference type="NCBI Taxonomy" id="536"/>
    <lineage>
        <taxon>Bacteria</taxon>
        <taxon>Pseudomonadati</taxon>
        <taxon>Pseudomonadota</taxon>
        <taxon>Betaproteobacteria</taxon>
        <taxon>Neisseriales</taxon>
        <taxon>Chromobacteriaceae</taxon>
        <taxon>Chromobacterium</taxon>
    </lineage>
</organism>
<evidence type="ECO:0000313" key="2">
    <source>
        <dbReference type="EMBL" id="VEB41909.1"/>
    </source>
</evidence>
<dbReference type="AlphaFoldDB" id="A0A447TAJ9"/>
<dbReference type="PRINTS" id="PR01045">
    <property type="entry name" value="TRNASYNTHGB"/>
</dbReference>
<accession>A0A447TAJ9</accession>
<dbReference type="EC" id="6.1.1.14" evidence="2"/>
<dbReference type="Pfam" id="PF02092">
    <property type="entry name" value="tRNA_synt_2f"/>
    <property type="match status" value="1"/>
</dbReference>
<proteinExistence type="predicted"/>
<protein>
    <submittedName>
        <fullName evidence="2">Glycine--tRNA ligase beta subunit</fullName>
        <ecNumber evidence="2">6.1.1.14</ecNumber>
    </submittedName>
</protein>
<gene>
    <name evidence="2" type="primary">glyS_1</name>
    <name evidence="2" type="ORF">NCTC9695_02351</name>
</gene>
<dbReference type="EMBL" id="LR134182">
    <property type="protein sequence ID" value="VEB41909.1"/>
    <property type="molecule type" value="Genomic_DNA"/>
</dbReference>
<dbReference type="GO" id="GO:0005737">
    <property type="term" value="C:cytoplasm"/>
    <property type="evidence" value="ECO:0007669"/>
    <property type="project" value="InterPro"/>
</dbReference>
<feature type="region of interest" description="Disordered" evidence="1">
    <location>
        <begin position="62"/>
        <end position="81"/>
    </location>
</feature>
<dbReference type="GO" id="GO:0006426">
    <property type="term" value="P:glycyl-tRNA aminoacylation"/>
    <property type="evidence" value="ECO:0007669"/>
    <property type="project" value="InterPro"/>
</dbReference>
<evidence type="ECO:0000313" key="3">
    <source>
        <dbReference type="Proteomes" id="UP000275777"/>
    </source>
</evidence>
<reference evidence="2 3" key="1">
    <citation type="submission" date="2018-12" db="EMBL/GenBank/DDBJ databases">
        <authorList>
            <consortium name="Pathogen Informatics"/>
        </authorList>
    </citation>
    <scope>NUCLEOTIDE SEQUENCE [LARGE SCALE GENOMIC DNA]</scope>
    <source>
        <strain evidence="2 3">NCTC9695</strain>
    </source>
</reference>
<name>A0A447TAJ9_CHRVL</name>
<keyword evidence="2" id="KW-0436">Ligase</keyword>
<dbReference type="GO" id="GO:0004820">
    <property type="term" value="F:glycine-tRNA ligase activity"/>
    <property type="evidence" value="ECO:0007669"/>
    <property type="project" value="UniProtKB-EC"/>
</dbReference>
<sequence length="81" mass="8703">MNATLLIELLTEELPPKALPRLAASFAQTITEELKKMQFVAADAAAVTYASPRRLAVQLPACSPCSRTSTSPARVRPRPPA</sequence>
<dbReference type="Proteomes" id="UP000275777">
    <property type="component" value="Chromosome"/>
</dbReference>
<evidence type="ECO:0000256" key="1">
    <source>
        <dbReference type="SAM" id="MobiDB-lite"/>
    </source>
</evidence>
<dbReference type="GO" id="GO:0005524">
    <property type="term" value="F:ATP binding"/>
    <property type="evidence" value="ECO:0007669"/>
    <property type="project" value="InterPro"/>
</dbReference>